<keyword evidence="1" id="KW-0472">Membrane</keyword>
<accession>E7C7F2</accession>
<organism evidence="2">
    <name type="scientific">uncultured gamma proteobacterium HF0770_28K04</name>
    <dbReference type="NCBI Taxonomy" id="723578"/>
    <lineage>
        <taxon>Bacteria</taxon>
        <taxon>Pseudomonadati</taxon>
        <taxon>Pseudomonadota</taxon>
        <taxon>Gammaproteobacteria</taxon>
        <taxon>environmental samples</taxon>
    </lineage>
</organism>
<feature type="transmembrane region" description="Helical" evidence="1">
    <location>
        <begin position="39"/>
        <end position="62"/>
    </location>
</feature>
<proteinExistence type="predicted"/>
<evidence type="ECO:0000313" key="2">
    <source>
        <dbReference type="EMBL" id="ADI23376.1"/>
    </source>
</evidence>
<keyword evidence="1" id="KW-1133">Transmembrane helix</keyword>
<reference evidence="2" key="1">
    <citation type="submission" date="2010-01" db="EMBL/GenBank/DDBJ databases">
        <title>Genome fragments of uncultured bacteria from the North Pacific subtropical Gyre.</title>
        <authorList>
            <person name="Pham V.D."/>
            <person name="Delong E.F."/>
        </authorList>
    </citation>
    <scope>NUCLEOTIDE SEQUENCE</scope>
</reference>
<protein>
    <submittedName>
        <fullName evidence="2">Uncharacterized protein</fullName>
    </submittedName>
</protein>
<dbReference type="AlphaFoldDB" id="E7C7F2"/>
<name>E7C7F2_9GAMM</name>
<evidence type="ECO:0000256" key="1">
    <source>
        <dbReference type="SAM" id="Phobius"/>
    </source>
</evidence>
<sequence>MERAMGIEPTSSAWKAEVLPLNYARTRTMLPNSLFYSQYTTYFLIVNFLLLAFFHLVIIITIGGGGRIRTYEG</sequence>
<keyword evidence="1" id="KW-0812">Transmembrane</keyword>
<dbReference type="EMBL" id="GU568013">
    <property type="protein sequence ID" value="ADI23376.1"/>
    <property type="molecule type" value="Genomic_DNA"/>
</dbReference>
<dbReference type="AntiFam" id="ANF00014">
    <property type="entry name" value="tRNA translation"/>
</dbReference>